<dbReference type="Proteomes" id="UP001291623">
    <property type="component" value="Unassembled WGS sequence"/>
</dbReference>
<sequence length="63" mass="7554">MESRSWMDDRNHIGRREMKAEFVDGVKAFVDYAMTLEPFLIDGLVRCPCEKCHRRNYEEPRDC</sequence>
<organism evidence="2 3">
    <name type="scientific">Anisodus tanguticus</name>
    <dbReference type="NCBI Taxonomy" id="243964"/>
    <lineage>
        <taxon>Eukaryota</taxon>
        <taxon>Viridiplantae</taxon>
        <taxon>Streptophyta</taxon>
        <taxon>Embryophyta</taxon>
        <taxon>Tracheophyta</taxon>
        <taxon>Spermatophyta</taxon>
        <taxon>Magnoliopsida</taxon>
        <taxon>eudicotyledons</taxon>
        <taxon>Gunneridae</taxon>
        <taxon>Pentapetalae</taxon>
        <taxon>asterids</taxon>
        <taxon>lamiids</taxon>
        <taxon>Solanales</taxon>
        <taxon>Solanaceae</taxon>
        <taxon>Solanoideae</taxon>
        <taxon>Hyoscyameae</taxon>
        <taxon>Anisodus</taxon>
    </lineage>
</organism>
<keyword evidence="3" id="KW-1185">Reference proteome</keyword>
<dbReference type="InterPro" id="IPR029480">
    <property type="entry name" value="Transpos_assoc"/>
</dbReference>
<evidence type="ECO:0000313" key="2">
    <source>
        <dbReference type="EMBL" id="KAK4352679.1"/>
    </source>
</evidence>
<evidence type="ECO:0000313" key="3">
    <source>
        <dbReference type="Proteomes" id="UP001291623"/>
    </source>
</evidence>
<protein>
    <recommendedName>
        <fullName evidence="1">Transposase-associated domain-containing protein</fullName>
    </recommendedName>
</protein>
<reference evidence="2" key="1">
    <citation type="submission" date="2023-12" db="EMBL/GenBank/DDBJ databases">
        <title>Genome assembly of Anisodus tanguticus.</title>
        <authorList>
            <person name="Wang Y.-J."/>
        </authorList>
    </citation>
    <scope>NUCLEOTIDE SEQUENCE</scope>
    <source>
        <strain evidence="2">KB-2021</strain>
        <tissue evidence="2">Leaf</tissue>
    </source>
</reference>
<accession>A0AAE1RI10</accession>
<gene>
    <name evidence="2" type="ORF">RND71_028197</name>
</gene>
<feature type="domain" description="Transposase-associated" evidence="1">
    <location>
        <begin position="4"/>
        <end position="60"/>
    </location>
</feature>
<comment type="caution">
    <text evidence="2">The sequence shown here is derived from an EMBL/GenBank/DDBJ whole genome shotgun (WGS) entry which is preliminary data.</text>
</comment>
<dbReference type="Pfam" id="PF13963">
    <property type="entry name" value="Transpos_assoc"/>
    <property type="match status" value="1"/>
</dbReference>
<dbReference type="AlphaFoldDB" id="A0AAE1RI10"/>
<evidence type="ECO:0000259" key="1">
    <source>
        <dbReference type="Pfam" id="PF13963"/>
    </source>
</evidence>
<proteinExistence type="predicted"/>
<dbReference type="EMBL" id="JAVYJV010000015">
    <property type="protein sequence ID" value="KAK4352679.1"/>
    <property type="molecule type" value="Genomic_DNA"/>
</dbReference>
<name>A0AAE1RI10_9SOLA</name>